<keyword evidence="9 11" id="KW-0472">Membrane</keyword>
<evidence type="ECO:0000256" key="9">
    <source>
        <dbReference type="ARBA" id="ARBA00023136"/>
    </source>
</evidence>
<dbReference type="PANTHER" id="PTHR32243:SF50">
    <property type="entry name" value="MALTOSE_MALTODEXTRIN TRANSPORT SYSTEM PERMEASE PROTEIN MALG"/>
    <property type="match status" value="1"/>
</dbReference>
<evidence type="ECO:0000256" key="7">
    <source>
        <dbReference type="ARBA" id="ARBA00022692"/>
    </source>
</evidence>
<reference evidence="13 14" key="1">
    <citation type="journal article" date="2015" name="Stand. Genomic Sci.">
        <title>Complete genome sequence and description of Salinispira pacifica gen. nov., sp. nov., a novel spirochaete isolated form a hypersaline microbial mat.</title>
        <authorList>
            <person name="Ben Hania W."/>
            <person name="Joseph M."/>
            <person name="Schumann P."/>
            <person name="Bunk B."/>
            <person name="Fiebig A."/>
            <person name="Sproer C."/>
            <person name="Klenk H.P."/>
            <person name="Fardeau M.L."/>
            <person name="Spring S."/>
        </authorList>
    </citation>
    <scope>NUCLEOTIDE SEQUENCE [LARGE SCALE GENOMIC DNA]</scope>
    <source>
        <strain evidence="13 14">L21-RPul-D2</strain>
    </source>
</reference>
<feature type="transmembrane region" description="Helical" evidence="11">
    <location>
        <begin position="142"/>
        <end position="162"/>
    </location>
</feature>
<evidence type="ECO:0000256" key="8">
    <source>
        <dbReference type="ARBA" id="ARBA00022989"/>
    </source>
</evidence>
<dbReference type="EMBL" id="CP006939">
    <property type="protein sequence ID" value="AHC15555.1"/>
    <property type="molecule type" value="Genomic_DNA"/>
</dbReference>
<evidence type="ECO:0000256" key="2">
    <source>
        <dbReference type="ARBA" id="ARBA00004651"/>
    </source>
</evidence>
<name>V5WIW6_9SPIO</name>
<feature type="transmembrane region" description="Helical" evidence="11">
    <location>
        <begin position="7"/>
        <end position="28"/>
    </location>
</feature>
<accession>V5WIW6</accession>
<dbReference type="SUPFAM" id="SSF161098">
    <property type="entry name" value="MetI-like"/>
    <property type="match status" value="1"/>
</dbReference>
<dbReference type="eggNOG" id="COG3833">
    <property type="taxonomic scope" value="Bacteria"/>
</dbReference>
<dbReference type="Gene3D" id="1.10.3720.10">
    <property type="entry name" value="MetI-like"/>
    <property type="match status" value="1"/>
</dbReference>
<dbReference type="PATRIC" id="fig|1307761.3.peg.2185"/>
<feature type="transmembrane region" description="Helical" evidence="11">
    <location>
        <begin position="67"/>
        <end position="95"/>
    </location>
</feature>
<keyword evidence="6" id="KW-0762">Sugar transport</keyword>
<dbReference type="InterPro" id="IPR035906">
    <property type="entry name" value="MetI-like_sf"/>
</dbReference>
<dbReference type="AlphaFoldDB" id="V5WIW6"/>
<keyword evidence="4 11" id="KW-0813">Transport</keyword>
<dbReference type="PROSITE" id="PS50928">
    <property type="entry name" value="ABC_TM1"/>
    <property type="match status" value="1"/>
</dbReference>
<dbReference type="STRING" id="1307761.L21SP2_2192"/>
<keyword evidence="5" id="KW-1003">Cell membrane</keyword>
<evidence type="ECO:0000256" key="6">
    <source>
        <dbReference type="ARBA" id="ARBA00022597"/>
    </source>
</evidence>
<proteinExistence type="inferred from homology"/>
<dbReference type="OrthoDB" id="9794684at2"/>
<evidence type="ECO:0000256" key="1">
    <source>
        <dbReference type="ARBA" id="ARBA00002264"/>
    </source>
</evidence>
<evidence type="ECO:0000256" key="11">
    <source>
        <dbReference type="RuleBase" id="RU363032"/>
    </source>
</evidence>
<dbReference type="GO" id="GO:0005886">
    <property type="term" value="C:plasma membrane"/>
    <property type="evidence" value="ECO:0007669"/>
    <property type="project" value="UniProtKB-SubCell"/>
</dbReference>
<dbReference type="KEGG" id="slr:L21SP2_2192"/>
<evidence type="ECO:0000259" key="12">
    <source>
        <dbReference type="PROSITE" id="PS50928"/>
    </source>
</evidence>
<evidence type="ECO:0000313" key="13">
    <source>
        <dbReference type="EMBL" id="AHC15555.1"/>
    </source>
</evidence>
<evidence type="ECO:0000256" key="3">
    <source>
        <dbReference type="ARBA" id="ARBA00009047"/>
    </source>
</evidence>
<dbReference type="InterPro" id="IPR050901">
    <property type="entry name" value="BP-dep_ABC_trans_perm"/>
</dbReference>
<dbReference type="GO" id="GO:0055085">
    <property type="term" value="P:transmembrane transport"/>
    <property type="evidence" value="ECO:0007669"/>
    <property type="project" value="InterPro"/>
</dbReference>
<evidence type="ECO:0000313" key="14">
    <source>
        <dbReference type="Proteomes" id="UP000018680"/>
    </source>
</evidence>
<gene>
    <name evidence="13" type="ORF">L21SP2_2192</name>
</gene>
<evidence type="ECO:0000256" key="4">
    <source>
        <dbReference type="ARBA" id="ARBA00022448"/>
    </source>
</evidence>
<dbReference type="RefSeq" id="WP_024268459.1">
    <property type="nucleotide sequence ID" value="NC_023035.1"/>
</dbReference>
<feature type="transmembrane region" description="Helical" evidence="11">
    <location>
        <begin position="107"/>
        <end position="130"/>
    </location>
</feature>
<comment type="function">
    <text evidence="1">Part of the ABC transporter complex MalEFGK involved in maltose/maltodextrin import. Probably responsible for the translocation of the substrate across the membrane.</text>
</comment>
<dbReference type="CDD" id="cd06261">
    <property type="entry name" value="TM_PBP2"/>
    <property type="match status" value="1"/>
</dbReference>
<sequence length="222" mass="24430">MRRFPPFLKFLAYSILIVAALITLYPVLRVISISFRPHNMILTTGLSLFPDSPTLENYLQLFTERSFLLWIGGSLAITGVTAGLAVSIATLSAYALTRWKFRLRNSILLSIFFTQLIPGSVMLVPTYLMILKLNLVNTYPGLLLSYAIATVPFSIWLLRGYFMGIDVEPEEAAMIDGAGPLRIFYSVLLPQAVPVPAVIFMKVSGALHTGLARGSGKGMGNR</sequence>
<evidence type="ECO:0000256" key="5">
    <source>
        <dbReference type="ARBA" id="ARBA00022475"/>
    </source>
</evidence>
<comment type="similarity">
    <text evidence="3">Belongs to the binding-protein-dependent transport system permease family. MalFG subfamily.</text>
</comment>
<keyword evidence="8 11" id="KW-1133">Transmembrane helix</keyword>
<keyword evidence="7 11" id="KW-0812">Transmembrane</keyword>
<comment type="subcellular location">
    <subcellularLocation>
        <location evidence="2 11">Cell membrane</location>
        <topology evidence="2 11">Multi-pass membrane protein</topology>
    </subcellularLocation>
</comment>
<dbReference type="Pfam" id="PF00528">
    <property type="entry name" value="BPD_transp_1"/>
    <property type="match status" value="1"/>
</dbReference>
<keyword evidence="14" id="KW-1185">Reference proteome</keyword>
<protein>
    <recommendedName>
        <fullName evidence="10">Maltose/maltodextrin transport system permease protein MalG</fullName>
    </recommendedName>
</protein>
<organism evidence="13 14">
    <name type="scientific">Salinispira pacifica</name>
    <dbReference type="NCBI Taxonomy" id="1307761"/>
    <lineage>
        <taxon>Bacteria</taxon>
        <taxon>Pseudomonadati</taxon>
        <taxon>Spirochaetota</taxon>
        <taxon>Spirochaetia</taxon>
        <taxon>Spirochaetales</taxon>
        <taxon>Spirochaetaceae</taxon>
        <taxon>Salinispira</taxon>
    </lineage>
</organism>
<evidence type="ECO:0000256" key="10">
    <source>
        <dbReference type="ARBA" id="ARBA00041109"/>
    </source>
</evidence>
<feature type="domain" description="ABC transmembrane type-1" evidence="12">
    <location>
        <begin position="71"/>
        <end position="222"/>
    </location>
</feature>
<dbReference type="HOGENOM" id="CLU_016047_1_2_12"/>
<dbReference type="InterPro" id="IPR000515">
    <property type="entry name" value="MetI-like"/>
</dbReference>
<dbReference type="PANTHER" id="PTHR32243">
    <property type="entry name" value="MALTOSE TRANSPORT SYSTEM PERMEASE-RELATED"/>
    <property type="match status" value="1"/>
</dbReference>
<dbReference type="Proteomes" id="UP000018680">
    <property type="component" value="Chromosome"/>
</dbReference>